<keyword evidence="3" id="KW-1185">Reference proteome</keyword>
<feature type="region of interest" description="Disordered" evidence="1">
    <location>
        <begin position="1"/>
        <end position="35"/>
    </location>
</feature>
<dbReference type="RefSeq" id="XP_003651228.1">
    <property type="nucleotide sequence ID" value="XM_003651180.1"/>
</dbReference>
<evidence type="ECO:0000313" key="2">
    <source>
        <dbReference type="EMBL" id="AEO64892.1"/>
    </source>
</evidence>
<feature type="compositionally biased region" description="Basic and acidic residues" evidence="1">
    <location>
        <begin position="1"/>
        <end position="17"/>
    </location>
</feature>
<feature type="region of interest" description="Disordered" evidence="1">
    <location>
        <begin position="50"/>
        <end position="94"/>
    </location>
</feature>
<gene>
    <name evidence="2" type="ORF">THITE_2111263</name>
</gene>
<sequence length="94" mass="10660">MKKKLDGSRVRNAEETNARGPINRPVPPLSVSSAPEFPVPHPFWSCIGRLREREGEENNQCSQPDSLNPPPPGPRVQWSLGVRQKKKRKKVRAR</sequence>
<feature type="compositionally biased region" description="Basic residues" evidence="1">
    <location>
        <begin position="83"/>
        <end position="94"/>
    </location>
</feature>
<dbReference type="GeneID" id="11518906"/>
<name>G2R1R5_THETT</name>
<dbReference type="Proteomes" id="UP000008181">
    <property type="component" value="Chromosome 2"/>
</dbReference>
<reference evidence="2 3" key="1">
    <citation type="journal article" date="2011" name="Nat. Biotechnol.">
        <title>Comparative genomic analysis of the thermophilic biomass-degrading fungi Myceliophthora thermophila and Thielavia terrestris.</title>
        <authorList>
            <person name="Berka R.M."/>
            <person name="Grigoriev I.V."/>
            <person name="Otillar R."/>
            <person name="Salamov A."/>
            <person name="Grimwood J."/>
            <person name="Reid I."/>
            <person name="Ishmael N."/>
            <person name="John T."/>
            <person name="Darmond C."/>
            <person name="Moisan M.-C."/>
            <person name="Henrissat B."/>
            <person name="Coutinho P.M."/>
            <person name="Lombard V."/>
            <person name="Natvig D.O."/>
            <person name="Lindquist E."/>
            <person name="Schmutz J."/>
            <person name="Lucas S."/>
            <person name="Harris P."/>
            <person name="Powlowski J."/>
            <person name="Bellemare A."/>
            <person name="Taylor D."/>
            <person name="Butler G."/>
            <person name="de Vries R.P."/>
            <person name="Allijn I.E."/>
            <person name="van den Brink J."/>
            <person name="Ushinsky S."/>
            <person name="Storms R."/>
            <person name="Powell A.J."/>
            <person name="Paulsen I.T."/>
            <person name="Elbourne L.D.H."/>
            <person name="Baker S.E."/>
            <person name="Magnuson J."/>
            <person name="LaBoissiere S."/>
            <person name="Clutterbuck A.J."/>
            <person name="Martinez D."/>
            <person name="Wogulis M."/>
            <person name="de Leon A.L."/>
            <person name="Rey M.W."/>
            <person name="Tsang A."/>
        </authorList>
    </citation>
    <scope>NUCLEOTIDE SEQUENCE [LARGE SCALE GENOMIC DNA]</scope>
    <source>
        <strain evidence="3">ATCC 38088 / NRRL 8126</strain>
    </source>
</reference>
<proteinExistence type="predicted"/>
<dbReference type="HOGENOM" id="CLU_2387702_0_0_1"/>
<organism evidence="2 3">
    <name type="scientific">Thermothielavioides terrestris (strain ATCC 38088 / NRRL 8126)</name>
    <name type="common">Thielavia terrestris</name>
    <dbReference type="NCBI Taxonomy" id="578455"/>
    <lineage>
        <taxon>Eukaryota</taxon>
        <taxon>Fungi</taxon>
        <taxon>Dikarya</taxon>
        <taxon>Ascomycota</taxon>
        <taxon>Pezizomycotina</taxon>
        <taxon>Sordariomycetes</taxon>
        <taxon>Sordariomycetidae</taxon>
        <taxon>Sordariales</taxon>
        <taxon>Chaetomiaceae</taxon>
        <taxon>Thermothielavioides</taxon>
        <taxon>Thermothielavioides terrestris</taxon>
    </lineage>
</organism>
<evidence type="ECO:0000313" key="3">
    <source>
        <dbReference type="Proteomes" id="UP000008181"/>
    </source>
</evidence>
<dbReference type="EMBL" id="CP003010">
    <property type="protein sequence ID" value="AEO64892.1"/>
    <property type="molecule type" value="Genomic_DNA"/>
</dbReference>
<dbReference type="AlphaFoldDB" id="G2R1R5"/>
<dbReference type="KEGG" id="ttt:THITE_2111263"/>
<accession>G2R1R5</accession>
<evidence type="ECO:0000256" key="1">
    <source>
        <dbReference type="SAM" id="MobiDB-lite"/>
    </source>
</evidence>
<protein>
    <submittedName>
        <fullName evidence="2">Uncharacterized protein</fullName>
    </submittedName>
</protein>